<comment type="caution">
    <text evidence="1">The sequence shown here is derived from an EMBL/GenBank/DDBJ whole genome shotgun (WGS) entry which is preliminary data.</text>
</comment>
<proteinExistence type="predicted"/>
<reference evidence="1" key="1">
    <citation type="submission" date="2018-11" db="EMBL/GenBank/DDBJ databases">
        <authorList>
            <consortium name="Pathogen Informatics"/>
        </authorList>
    </citation>
    <scope>NUCLEOTIDE SEQUENCE</scope>
</reference>
<organism evidence="1 2">
    <name type="scientific">Protopolystoma xenopodis</name>
    <dbReference type="NCBI Taxonomy" id="117903"/>
    <lineage>
        <taxon>Eukaryota</taxon>
        <taxon>Metazoa</taxon>
        <taxon>Spiralia</taxon>
        <taxon>Lophotrochozoa</taxon>
        <taxon>Platyhelminthes</taxon>
        <taxon>Monogenea</taxon>
        <taxon>Polyopisthocotylea</taxon>
        <taxon>Polystomatidea</taxon>
        <taxon>Polystomatidae</taxon>
        <taxon>Protopolystoma</taxon>
    </lineage>
</organism>
<evidence type="ECO:0000313" key="2">
    <source>
        <dbReference type="Proteomes" id="UP000784294"/>
    </source>
</evidence>
<gene>
    <name evidence="1" type="ORF">PXEA_LOCUS15500</name>
</gene>
<dbReference type="EMBL" id="CAAALY010054496">
    <property type="protein sequence ID" value="VEL22060.1"/>
    <property type="molecule type" value="Genomic_DNA"/>
</dbReference>
<accession>A0A3S5AEP8</accession>
<dbReference type="AlphaFoldDB" id="A0A3S5AEP8"/>
<keyword evidence="2" id="KW-1185">Reference proteome</keyword>
<dbReference type="Proteomes" id="UP000784294">
    <property type="component" value="Unassembled WGS sequence"/>
</dbReference>
<protein>
    <submittedName>
        <fullName evidence="1">Uncharacterized protein</fullName>
    </submittedName>
</protein>
<sequence>MPYQYVALFCYLESFLLENLLTHWTWLTYGLPIPQQSFSTKSPVSSSRVIPSTLIQAPSSVSSGSVAFKKASGDGYNLASAEEYARNFLASSIDSNDIHTTLCDPQSHLHQQPQHQSRLHKSTRSCQKDPGYFPELSVSESSASGIQGVAVASSQFPPLFNPIAPNSIISFDFITPQSTLYRSKVTEAARGGKECDGLKAIRATSAATSSCHQSDRHEEGNADLKKDEPVIIRRSECLEEERIGVGDDKTDPMIAKESLIKTHEGHESASKSLPVVESEINSKFRHDLALQAKPCFTVDVTTCKFSFFMTH</sequence>
<name>A0A3S5AEP8_9PLAT</name>
<evidence type="ECO:0000313" key="1">
    <source>
        <dbReference type="EMBL" id="VEL22060.1"/>
    </source>
</evidence>